<dbReference type="PANTHER" id="PTHR28538:SF1">
    <property type="entry name" value="INTEGRAL INNER NUCLEAR MEMBRANE PROTEIN IMA1"/>
    <property type="match status" value="1"/>
</dbReference>
<feature type="transmembrane region" description="Helical" evidence="7">
    <location>
        <begin position="265"/>
        <end position="286"/>
    </location>
</feature>
<keyword evidence="5" id="KW-0539">Nucleus</keyword>
<evidence type="ECO:0000259" key="8">
    <source>
        <dbReference type="Pfam" id="PF09779"/>
    </source>
</evidence>
<keyword evidence="4 7" id="KW-0472">Membrane</keyword>
<feature type="transmembrane region" description="Helical" evidence="7">
    <location>
        <begin position="225"/>
        <end position="244"/>
    </location>
</feature>
<gene>
    <name evidence="9" type="ORF">K503DRAFT_729435</name>
</gene>
<dbReference type="GO" id="GO:0071765">
    <property type="term" value="P:nuclear inner membrane organization"/>
    <property type="evidence" value="ECO:0007669"/>
    <property type="project" value="InterPro"/>
</dbReference>
<dbReference type="OrthoDB" id="5966927at2759"/>
<dbReference type="InterPro" id="IPR042321">
    <property type="entry name" value="Ima1"/>
</dbReference>
<name>A0A1B7NHM4_9AGAM</name>
<reference evidence="9 10" key="1">
    <citation type="submission" date="2016-06" db="EMBL/GenBank/DDBJ databases">
        <title>Comparative genomics of the ectomycorrhizal sister species Rhizopogon vinicolor and Rhizopogon vesiculosus (Basidiomycota: Boletales) reveals a divergence of the mating type B locus.</title>
        <authorList>
            <consortium name="DOE Joint Genome Institute"/>
            <person name="Mujic A.B."/>
            <person name="Kuo A."/>
            <person name="Tritt A."/>
            <person name="Lipzen A."/>
            <person name="Chen C."/>
            <person name="Johnson J."/>
            <person name="Sharma A."/>
            <person name="Barry K."/>
            <person name="Grigoriev I.V."/>
            <person name="Spatafora J.W."/>
        </authorList>
    </citation>
    <scope>NUCLEOTIDE SEQUENCE [LARGE SCALE GENOMIC DNA]</scope>
    <source>
        <strain evidence="9 10">AM-OR11-026</strain>
    </source>
</reference>
<evidence type="ECO:0000256" key="5">
    <source>
        <dbReference type="ARBA" id="ARBA00023242"/>
    </source>
</evidence>
<dbReference type="AlphaFoldDB" id="A0A1B7NHM4"/>
<evidence type="ECO:0000313" key="10">
    <source>
        <dbReference type="Proteomes" id="UP000092154"/>
    </source>
</evidence>
<evidence type="ECO:0000256" key="1">
    <source>
        <dbReference type="ARBA" id="ARBA00004473"/>
    </source>
</evidence>
<feature type="region of interest" description="Disordered" evidence="6">
    <location>
        <begin position="350"/>
        <end position="370"/>
    </location>
</feature>
<accession>A0A1B7NHM4</accession>
<evidence type="ECO:0000256" key="7">
    <source>
        <dbReference type="SAM" id="Phobius"/>
    </source>
</evidence>
<evidence type="ECO:0000256" key="4">
    <source>
        <dbReference type="ARBA" id="ARBA00023136"/>
    </source>
</evidence>
<evidence type="ECO:0000256" key="6">
    <source>
        <dbReference type="SAM" id="MobiDB-lite"/>
    </source>
</evidence>
<dbReference type="GO" id="GO:0044732">
    <property type="term" value="C:mitotic spindle pole body"/>
    <property type="evidence" value="ECO:0007669"/>
    <property type="project" value="TreeGrafter"/>
</dbReference>
<dbReference type="STRING" id="1314800.A0A1B7NHM4"/>
<feature type="region of interest" description="Disordered" evidence="6">
    <location>
        <begin position="406"/>
        <end position="433"/>
    </location>
</feature>
<dbReference type="EMBL" id="KV448125">
    <property type="protein sequence ID" value="OAX44405.1"/>
    <property type="molecule type" value="Genomic_DNA"/>
</dbReference>
<feature type="transmembrane region" description="Helical" evidence="7">
    <location>
        <begin position="306"/>
        <end position="328"/>
    </location>
</feature>
<evidence type="ECO:0000256" key="3">
    <source>
        <dbReference type="ARBA" id="ARBA00022989"/>
    </source>
</evidence>
<feature type="transmembrane region" description="Helical" evidence="7">
    <location>
        <begin position="194"/>
        <end position="213"/>
    </location>
</feature>
<keyword evidence="3 7" id="KW-1133">Transmembrane helix</keyword>
<protein>
    <recommendedName>
        <fullName evidence="8">Ima1 N-terminal domain-containing protein</fullName>
    </recommendedName>
</protein>
<dbReference type="GO" id="GO:0005637">
    <property type="term" value="C:nuclear inner membrane"/>
    <property type="evidence" value="ECO:0007669"/>
    <property type="project" value="UniProtKB-SubCell"/>
</dbReference>
<dbReference type="Proteomes" id="UP000092154">
    <property type="component" value="Unassembled WGS sequence"/>
</dbReference>
<comment type="subcellular location">
    <subcellularLocation>
        <location evidence="1">Nucleus inner membrane</location>
        <topology evidence="1">Multi-pass membrane protein</topology>
    </subcellularLocation>
</comment>
<dbReference type="GO" id="GO:0034506">
    <property type="term" value="C:chromosome, centromeric core domain"/>
    <property type="evidence" value="ECO:0007669"/>
    <property type="project" value="TreeGrafter"/>
</dbReference>
<sequence>MPPIFRHTSSITCFFCRSTIKPAPPDPRSFRCPHCDCWNRYDANGEIMSDEPAMHDESLNSKSFAKRASPSKDRLPSMYGTGQFCHTCQTNQMLLVNLLSNYLPPPHHPDYEQRLEKLPEYRESLHIRYPPVCDNCMPAVEEEIRKKDHMARTKALGGWLNDSRGEEKRRKGSGSSGERERLQTHLFFWRLRGLLWFVTLAVVLVAHSAVVMGRHFSDVLGHVRPALPVVTLCSLFWTAWDPTYYSFRKARIQGRDLRVRGKKSYIILQMIAWFIRLLSSVLLALSWRSPSQDYLHLTLYPASLRIHYYCLISLTVELLIFVTSFVALRVQKPPPIRLIDTSSHQHLLASSARPTPELSPRQSPAPHPQIAHEPDLFASLSLSSKPIISPTNPIFGLPSLLSSKPLSSQNHNMEEEDENAMDWTPTVPSPVKPKKILDVDDDGSWLRPQRFFPPERPTGLESLLASTKLDERDPKPSSSARPTHTRATLLAMRGWRVGVASLILIPLAALAFRFWRGMGENLRET</sequence>
<dbReference type="InParanoid" id="A0A1B7NHM4"/>
<proteinExistence type="predicted"/>
<keyword evidence="10" id="KW-1185">Reference proteome</keyword>
<dbReference type="InterPro" id="IPR018617">
    <property type="entry name" value="Ima1_N"/>
</dbReference>
<evidence type="ECO:0000256" key="2">
    <source>
        <dbReference type="ARBA" id="ARBA00022692"/>
    </source>
</evidence>
<dbReference type="PANTHER" id="PTHR28538">
    <property type="entry name" value="INTEGRAL INNER NUCLEAR MEMBRANE PROTEIN IMA1"/>
    <property type="match status" value="1"/>
</dbReference>
<organism evidence="9 10">
    <name type="scientific">Rhizopogon vinicolor AM-OR11-026</name>
    <dbReference type="NCBI Taxonomy" id="1314800"/>
    <lineage>
        <taxon>Eukaryota</taxon>
        <taxon>Fungi</taxon>
        <taxon>Dikarya</taxon>
        <taxon>Basidiomycota</taxon>
        <taxon>Agaricomycotina</taxon>
        <taxon>Agaricomycetes</taxon>
        <taxon>Agaricomycetidae</taxon>
        <taxon>Boletales</taxon>
        <taxon>Suillineae</taxon>
        <taxon>Rhizopogonaceae</taxon>
        <taxon>Rhizopogon</taxon>
    </lineage>
</organism>
<feature type="transmembrane region" description="Helical" evidence="7">
    <location>
        <begin position="495"/>
        <end position="515"/>
    </location>
</feature>
<dbReference type="GO" id="GO:0034992">
    <property type="term" value="C:microtubule organizing center attachment site"/>
    <property type="evidence" value="ECO:0007669"/>
    <property type="project" value="TreeGrafter"/>
</dbReference>
<feature type="domain" description="Ima1 N-terminal" evidence="8">
    <location>
        <begin position="11"/>
        <end position="140"/>
    </location>
</feature>
<keyword evidence="2 7" id="KW-0812">Transmembrane</keyword>
<dbReference type="Pfam" id="PF09779">
    <property type="entry name" value="Ima1_N"/>
    <property type="match status" value="1"/>
</dbReference>
<evidence type="ECO:0000313" key="9">
    <source>
        <dbReference type="EMBL" id="OAX44405.1"/>
    </source>
</evidence>